<evidence type="ECO:0000313" key="2">
    <source>
        <dbReference type="Proteomes" id="UP000189475"/>
    </source>
</evidence>
<protein>
    <submittedName>
        <fullName evidence="1">Uncharacterized protein</fullName>
    </submittedName>
</protein>
<dbReference type="Proteomes" id="UP000189475">
    <property type="component" value="Unassembled WGS sequence"/>
</dbReference>
<reference evidence="1 2" key="1">
    <citation type="submission" date="2017-02" db="EMBL/GenBank/DDBJ databases">
        <authorList>
            <person name="Peterson S.W."/>
        </authorList>
    </citation>
    <scope>NUCLEOTIDE SEQUENCE [LARGE SCALE GENOMIC DNA]</scope>
    <source>
        <strain evidence="1 2">CECT 9027</strain>
    </source>
</reference>
<proteinExistence type="predicted"/>
<dbReference type="EMBL" id="FUFT01000001">
    <property type="protein sequence ID" value="SJL82165.1"/>
    <property type="molecule type" value="Genomic_DNA"/>
</dbReference>
<gene>
    <name evidence="1" type="ORF">VPAL9027_00076</name>
</gene>
<name>A0A1R4AZR9_9VIBR</name>
<dbReference type="AlphaFoldDB" id="A0A1R4AZR9"/>
<sequence>MRVSSAGHPSRSANQEDNCTGWFWEGRFKFQALLDDAALITCMASHHVKYTISAQWRYCHASILAKQCKHKVKRASP</sequence>
<keyword evidence="2" id="KW-1185">Reference proteome</keyword>
<evidence type="ECO:0000313" key="1">
    <source>
        <dbReference type="EMBL" id="SJL82165.1"/>
    </source>
</evidence>
<accession>A0A1R4AZR9</accession>
<organism evidence="1 2">
    <name type="scientific">Vibrio palustris</name>
    <dbReference type="NCBI Taxonomy" id="1918946"/>
    <lineage>
        <taxon>Bacteria</taxon>
        <taxon>Pseudomonadati</taxon>
        <taxon>Pseudomonadota</taxon>
        <taxon>Gammaproteobacteria</taxon>
        <taxon>Vibrionales</taxon>
        <taxon>Vibrionaceae</taxon>
        <taxon>Vibrio</taxon>
    </lineage>
</organism>
<dbReference type="STRING" id="1918946.VPAL9027_00076"/>